<protein>
    <recommendedName>
        <fullName evidence="3">Glutamate 5-kinase</fullName>
    </recommendedName>
</protein>
<dbReference type="EMBL" id="LCYC01000066">
    <property type="protein sequence ID" value="KWV69645.1"/>
    <property type="molecule type" value="Genomic_DNA"/>
</dbReference>
<evidence type="ECO:0000313" key="2">
    <source>
        <dbReference type="Proteomes" id="UP000063434"/>
    </source>
</evidence>
<accession>A0A109KI39</accession>
<evidence type="ECO:0000313" key="1">
    <source>
        <dbReference type="EMBL" id="KWV69645.1"/>
    </source>
</evidence>
<reference evidence="1 2" key="1">
    <citation type="submission" date="2015-05" db="EMBL/GenBank/DDBJ databases">
        <title>A genomic and transcriptomic approach to investigate the blue pigment phenotype in Pseudomonas fluorescens.</title>
        <authorList>
            <person name="Andreani N.A."/>
            <person name="Cardazzo B."/>
        </authorList>
    </citation>
    <scope>NUCLEOTIDE SEQUENCE [LARGE SCALE GENOMIC DNA]</scope>
    <source>
        <strain evidence="1 2">Ps_40</strain>
    </source>
</reference>
<organism evidence="1 2">
    <name type="scientific">Pseudomonas fluorescens</name>
    <dbReference type="NCBI Taxonomy" id="294"/>
    <lineage>
        <taxon>Bacteria</taxon>
        <taxon>Pseudomonadati</taxon>
        <taxon>Pseudomonadota</taxon>
        <taxon>Gammaproteobacteria</taxon>
        <taxon>Pseudomonadales</taxon>
        <taxon>Pseudomonadaceae</taxon>
        <taxon>Pseudomonas</taxon>
    </lineage>
</organism>
<name>A0A109KI39_PSEFL</name>
<dbReference type="RefSeq" id="WP_060766412.1">
    <property type="nucleotide sequence ID" value="NZ_LCYC01000066.1"/>
</dbReference>
<dbReference type="Proteomes" id="UP000063434">
    <property type="component" value="Unassembled WGS sequence"/>
</dbReference>
<dbReference type="PATRIC" id="fig|294.195.peg.6793"/>
<sequence>MSIKDTMQSTFGALFDGAFAEVMTSFTGTYLGPGVYDPVTEETTAQTVTYTGRGVLTRYKLEQIDNVNILSTDSLLIVLTNEVTDLPSAGHKINAKDPITGELKTFDLLPVKTDPAKVHYQLQLRAV</sequence>
<comment type="caution">
    <text evidence="1">The sequence shown here is derived from an EMBL/GenBank/DDBJ whole genome shotgun (WGS) entry which is preliminary data.</text>
</comment>
<proteinExistence type="predicted"/>
<gene>
    <name evidence="1" type="ORF">PFL603g_06397</name>
</gene>
<evidence type="ECO:0008006" key="3">
    <source>
        <dbReference type="Google" id="ProtNLM"/>
    </source>
</evidence>
<dbReference type="AlphaFoldDB" id="A0A109KI39"/>